<keyword evidence="3" id="KW-1185">Reference proteome</keyword>
<comment type="caution">
    <text evidence="2">The sequence shown here is derived from an EMBL/GenBank/DDBJ whole genome shotgun (WGS) entry which is preliminary data.</text>
</comment>
<evidence type="ECO:0000259" key="1">
    <source>
        <dbReference type="Pfam" id="PF03572"/>
    </source>
</evidence>
<evidence type="ECO:0000313" key="2">
    <source>
        <dbReference type="EMBL" id="MDQ0191327.1"/>
    </source>
</evidence>
<keyword evidence="2" id="KW-0378">Hydrolase</keyword>
<dbReference type="Pfam" id="PF03572">
    <property type="entry name" value="Peptidase_S41"/>
    <property type="match status" value="1"/>
</dbReference>
<dbReference type="Proteomes" id="UP001232973">
    <property type="component" value="Unassembled WGS sequence"/>
</dbReference>
<sequence length="175" mass="19098">MIIDLRSNGGGITPSKLIDALMERPYRWWTETAVNIGHLWKRHQGHGEFSILQDGSGAVCRSDWTEPNGSIYSGRVILLTDRYCGSAAEDFIMPFKDTKRGILIGETTWGSTGQPVCFECDGISIGIGSVRASFPDAGTFEGVGITPDIAVMRSRDDLYDGRDVVLAKALEIAQV</sequence>
<dbReference type="GO" id="GO:0006508">
    <property type="term" value="P:proteolysis"/>
    <property type="evidence" value="ECO:0007669"/>
    <property type="project" value="UniProtKB-KW"/>
</dbReference>
<dbReference type="EMBL" id="JAUSTP010000038">
    <property type="protein sequence ID" value="MDQ0191327.1"/>
    <property type="molecule type" value="Genomic_DNA"/>
</dbReference>
<name>A0ABT9XM75_9BACL</name>
<feature type="domain" description="Tail specific protease" evidence="1">
    <location>
        <begin position="2"/>
        <end position="151"/>
    </location>
</feature>
<dbReference type="InterPro" id="IPR029045">
    <property type="entry name" value="ClpP/crotonase-like_dom_sf"/>
</dbReference>
<accession>A0ABT9XM75</accession>
<dbReference type="PANTHER" id="PTHR32060">
    <property type="entry name" value="TAIL-SPECIFIC PROTEASE"/>
    <property type="match status" value="1"/>
</dbReference>
<organism evidence="2 3">
    <name type="scientific">Alicyclobacillus cycloheptanicus</name>
    <dbReference type="NCBI Taxonomy" id="1457"/>
    <lineage>
        <taxon>Bacteria</taxon>
        <taxon>Bacillati</taxon>
        <taxon>Bacillota</taxon>
        <taxon>Bacilli</taxon>
        <taxon>Bacillales</taxon>
        <taxon>Alicyclobacillaceae</taxon>
        <taxon>Alicyclobacillus</taxon>
    </lineage>
</organism>
<evidence type="ECO:0000313" key="3">
    <source>
        <dbReference type="Proteomes" id="UP001232973"/>
    </source>
</evidence>
<dbReference type="InterPro" id="IPR005151">
    <property type="entry name" value="Tail-specific_protease"/>
</dbReference>
<reference evidence="2 3" key="1">
    <citation type="submission" date="2023-07" db="EMBL/GenBank/DDBJ databases">
        <title>Genomic Encyclopedia of Type Strains, Phase IV (KMG-IV): sequencing the most valuable type-strain genomes for metagenomic binning, comparative biology and taxonomic classification.</title>
        <authorList>
            <person name="Goeker M."/>
        </authorList>
    </citation>
    <scope>NUCLEOTIDE SEQUENCE [LARGE SCALE GENOMIC DNA]</scope>
    <source>
        <strain evidence="2 3">DSM 4006</strain>
    </source>
</reference>
<proteinExistence type="predicted"/>
<keyword evidence="2" id="KW-0645">Protease</keyword>
<gene>
    <name evidence="2" type="ORF">J2S03_003198</name>
</gene>
<dbReference type="SUPFAM" id="SSF52096">
    <property type="entry name" value="ClpP/crotonase"/>
    <property type="match status" value="1"/>
</dbReference>
<protein>
    <submittedName>
        <fullName evidence="2">C-terminal processing protease CtpA/Prc</fullName>
    </submittedName>
</protein>
<dbReference type="GO" id="GO:0008233">
    <property type="term" value="F:peptidase activity"/>
    <property type="evidence" value="ECO:0007669"/>
    <property type="project" value="UniProtKB-KW"/>
</dbReference>
<dbReference type="Gene3D" id="3.90.226.10">
    <property type="entry name" value="2-enoyl-CoA Hydratase, Chain A, domain 1"/>
    <property type="match status" value="1"/>
</dbReference>
<dbReference type="PANTHER" id="PTHR32060:SF22">
    <property type="entry name" value="CARBOXYL-TERMINAL-PROCESSING PEPTIDASE 3, CHLOROPLASTIC"/>
    <property type="match status" value="1"/>
</dbReference>